<dbReference type="InterPro" id="IPR051781">
    <property type="entry name" value="Metallo-dep_Hydrolase"/>
</dbReference>
<dbReference type="EMBL" id="BART01020121">
    <property type="protein sequence ID" value="GAH00356.1"/>
    <property type="molecule type" value="Genomic_DNA"/>
</dbReference>
<organism evidence="1">
    <name type="scientific">marine sediment metagenome</name>
    <dbReference type="NCBI Taxonomy" id="412755"/>
    <lineage>
        <taxon>unclassified sequences</taxon>
        <taxon>metagenomes</taxon>
        <taxon>ecological metagenomes</taxon>
    </lineage>
</organism>
<evidence type="ECO:0008006" key="2">
    <source>
        <dbReference type="Google" id="ProtNLM"/>
    </source>
</evidence>
<dbReference type="InterPro" id="IPR011059">
    <property type="entry name" value="Metal-dep_hydrolase_composite"/>
</dbReference>
<evidence type="ECO:0000313" key="1">
    <source>
        <dbReference type="EMBL" id="GAH00356.1"/>
    </source>
</evidence>
<comment type="caution">
    <text evidence="1">The sequence shown here is derived from an EMBL/GenBank/DDBJ whole genome shotgun (WGS) entry which is preliminary data.</text>
</comment>
<dbReference type="AlphaFoldDB" id="X1BX36"/>
<dbReference type="SUPFAM" id="SSF51338">
    <property type="entry name" value="Composite domain of metallo-dependent hydrolases"/>
    <property type="match status" value="1"/>
</dbReference>
<name>X1BX36_9ZZZZ</name>
<protein>
    <recommendedName>
        <fullName evidence="2">Amidohydrolase-related domain-containing protein</fullName>
    </recommendedName>
</protein>
<dbReference type="Gene3D" id="2.30.40.10">
    <property type="entry name" value="Urease, subunit C, domain 1"/>
    <property type="match status" value="1"/>
</dbReference>
<gene>
    <name evidence="1" type="ORF">S01H4_37454</name>
</gene>
<accession>X1BX36</accession>
<dbReference type="GO" id="GO:0016810">
    <property type="term" value="F:hydrolase activity, acting on carbon-nitrogen (but not peptide) bonds"/>
    <property type="evidence" value="ECO:0007669"/>
    <property type="project" value="InterPro"/>
</dbReference>
<dbReference type="PANTHER" id="PTHR43135">
    <property type="entry name" value="ALPHA-D-RIBOSE 1-METHYLPHOSPHONATE 5-TRIPHOSPHATE DIPHOSPHATASE"/>
    <property type="match status" value="1"/>
</dbReference>
<sequence>MNKNKTKLKAIRKLFLRAFVFGIFFMPIFSAAAVDEVVTTAITNVRIFDGKKVIPSGTVVISDEKIVQVGKDIQIPEGSQIIEGKGFTLLPGFFDSHVHIWTSQNLK</sequence>
<feature type="non-terminal residue" evidence="1">
    <location>
        <position position="107"/>
    </location>
</feature>
<dbReference type="PANTHER" id="PTHR43135:SF3">
    <property type="entry name" value="ALPHA-D-RIBOSE 1-METHYLPHOSPHONATE 5-TRIPHOSPHATE DIPHOSPHATASE"/>
    <property type="match status" value="1"/>
</dbReference>
<reference evidence="1" key="1">
    <citation type="journal article" date="2014" name="Front. Microbiol.">
        <title>High frequency of phylogenetically diverse reductive dehalogenase-homologous genes in deep subseafloor sedimentary metagenomes.</title>
        <authorList>
            <person name="Kawai M."/>
            <person name="Futagami T."/>
            <person name="Toyoda A."/>
            <person name="Takaki Y."/>
            <person name="Nishi S."/>
            <person name="Hori S."/>
            <person name="Arai W."/>
            <person name="Tsubouchi T."/>
            <person name="Morono Y."/>
            <person name="Uchiyama I."/>
            <person name="Ito T."/>
            <person name="Fujiyama A."/>
            <person name="Inagaki F."/>
            <person name="Takami H."/>
        </authorList>
    </citation>
    <scope>NUCLEOTIDE SEQUENCE</scope>
    <source>
        <strain evidence="1">Expedition CK06-06</strain>
    </source>
</reference>
<proteinExistence type="predicted"/>